<comment type="caution">
    <text evidence="1">The sequence shown here is derived from an EMBL/GenBank/DDBJ whole genome shotgun (WGS) entry which is preliminary data.</text>
</comment>
<evidence type="ECO:0000313" key="2">
    <source>
        <dbReference type="Proteomes" id="UP000649617"/>
    </source>
</evidence>
<organism evidence="1 2">
    <name type="scientific">Symbiodinium pilosum</name>
    <name type="common">Dinoflagellate</name>
    <dbReference type="NCBI Taxonomy" id="2952"/>
    <lineage>
        <taxon>Eukaryota</taxon>
        <taxon>Sar</taxon>
        <taxon>Alveolata</taxon>
        <taxon>Dinophyceae</taxon>
        <taxon>Suessiales</taxon>
        <taxon>Symbiodiniaceae</taxon>
        <taxon>Symbiodinium</taxon>
    </lineage>
</organism>
<dbReference type="EMBL" id="CAJNIZ010043555">
    <property type="protein sequence ID" value="CAE7662867.1"/>
    <property type="molecule type" value="Genomic_DNA"/>
</dbReference>
<dbReference type="OrthoDB" id="439926at2759"/>
<accession>A0A812W4U1</accession>
<dbReference type="AlphaFoldDB" id="A0A812W4U1"/>
<sequence length="88" mass="9990">MMLAALLHSSPFGENRTYFLHFRLESSTQFHDGMVGNIIAVAIEFTVLLGLQCSLSRMFSINLFEFTGKIIRLDYSFYAFGMSCCFIA</sequence>
<name>A0A812W4U1_SYMPI</name>
<keyword evidence="2" id="KW-1185">Reference proteome</keyword>
<reference evidence="1" key="1">
    <citation type="submission" date="2021-02" db="EMBL/GenBank/DDBJ databases">
        <authorList>
            <person name="Dougan E. K."/>
            <person name="Rhodes N."/>
            <person name="Thang M."/>
            <person name="Chan C."/>
        </authorList>
    </citation>
    <scope>NUCLEOTIDE SEQUENCE</scope>
</reference>
<protein>
    <submittedName>
        <fullName evidence="1">Uncharacterized protein</fullName>
    </submittedName>
</protein>
<gene>
    <name evidence="1" type="ORF">SPIL2461_LOCUS18048</name>
</gene>
<evidence type="ECO:0000313" key="1">
    <source>
        <dbReference type="EMBL" id="CAE7662867.1"/>
    </source>
</evidence>
<proteinExistence type="predicted"/>
<dbReference type="Proteomes" id="UP000649617">
    <property type="component" value="Unassembled WGS sequence"/>
</dbReference>
<feature type="non-terminal residue" evidence="1">
    <location>
        <position position="1"/>
    </location>
</feature>